<proteinExistence type="predicted"/>
<evidence type="ECO:0000313" key="1">
    <source>
        <dbReference type="EMBL" id="KAK4808448.1"/>
    </source>
</evidence>
<gene>
    <name evidence="1" type="ORF">QYF61_005513</name>
</gene>
<comment type="caution">
    <text evidence="1">The sequence shown here is derived from an EMBL/GenBank/DDBJ whole genome shotgun (WGS) entry which is preliminary data.</text>
</comment>
<dbReference type="EMBL" id="JAUNZN010000024">
    <property type="protein sequence ID" value="KAK4808448.1"/>
    <property type="molecule type" value="Genomic_DNA"/>
</dbReference>
<accession>A0AAN7NDI8</accession>
<protein>
    <submittedName>
        <fullName evidence="1">Uncharacterized protein</fullName>
    </submittedName>
</protein>
<sequence>MKHYYCDKFFMGVVEKTQPCSSQNCKGKGQDATVTGRRKKSFTIGVIKPRNRLPREPVHSPSVEIFKTHLDKP</sequence>
<reference evidence="1 2" key="1">
    <citation type="journal article" date="2023" name="J. Hered.">
        <title>Chromosome-level genome of the wood stork (Mycteria americana) provides insight into avian chromosome evolution.</title>
        <authorList>
            <person name="Flamio R. Jr."/>
            <person name="Ramstad K.M."/>
        </authorList>
    </citation>
    <scope>NUCLEOTIDE SEQUENCE [LARGE SCALE GENOMIC DNA]</scope>
    <source>
        <strain evidence="1">JAX WOST 10</strain>
    </source>
</reference>
<name>A0AAN7NDI8_MYCAM</name>
<evidence type="ECO:0000313" key="2">
    <source>
        <dbReference type="Proteomes" id="UP001333110"/>
    </source>
</evidence>
<organism evidence="1 2">
    <name type="scientific">Mycteria americana</name>
    <name type="common">Wood stork</name>
    <dbReference type="NCBI Taxonomy" id="33587"/>
    <lineage>
        <taxon>Eukaryota</taxon>
        <taxon>Metazoa</taxon>
        <taxon>Chordata</taxon>
        <taxon>Craniata</taxon>
        <taxon>Vertebrata</taxon>
        <taxon>Euteleostomi</taxon>
        <taxon>Archelosauria</taxon>
        <taxon>Archosauria</taxon>
        <taxon>Dinosauria</taxon>
        <taxon>Saurischia</taxon>
        <taxon>Theropoda</taxon>
        <taxon>Coelurosauria</taxon>
        <taxon>Aves</taxon>
        <taxon>Neognathae</taxon>
        <taxon>Neoaves</taxon>
        <taxon>Aequornithes</taxon>
        <taxon>Ciconiiformes</taxon>
        <taxon>Ciconiidae</taxon>
        <taxon>Mycteria</taxon>
    </lineage>
</organism>
<dbReference type="Proteomes" id="UP001333110">
    <property type="component" value="Unassembled WGS sequence"/>
</dbReference>
<dbReference type="AlphaFoldDB" id="A0AAN7NDI8"/>
<keyword evidence="2" id="KW-1185">Reference proteome</keyword>